<dbReference type="Pfam" id="PF00583">
    <property type="entry name" value="Acetyltransf_1"/>
    <property type="match status" value="1"/>
</dbReference>
<dbReference type="EMBL" id="JAECVU010000002">
    <property type="protein sequence ID" value="MBH8588112.1"/>
    <property type="molecule type" value="Genomic_DNA"/>
</dbReference>
<comment type="caution">
    <text evidence="2">The sequence shown here is derived from an EMBL/GenBank/DDBJ whole genome shotgun (WGS) entry which is preliminary data.</text>
</comment>
<dbReference type="RefSeq" id="WP_037995837.1">
    <property type="nucleotide sequence ID" value="NZ_CP036487.1"/>
</dbReference>
<gene>
    <name evidence="2" type="ORF">I8U22_04660</name>
</gene>
<feature type="domain" description="N-acetyltransferase" evidence="1">
    <location>
        <begin position="2"/>
        <end position="150"/>
    </location>
</feature>
<dbReference type="Gene3D" id="3.40.630.30">
    <property type="match status" value="1"/>
</dbReference>
<protein>
    <submittedName>
        <fullName evidence="2">GNAT family N-acetyltransferase</fullName>
    </submittedName>
</protein>
<evidence type="ECO:0000313" key="3">
    <source>
        <dbReference type="Proteomes" id="UP000641910"/>
    </source>
</evidence>
<dbReference type="SUPFAM" id="SSF55729">
    <property type="entry name" value="Acyl-CoA N-acyltransferases (Nat)"/>
    <property type="match status" value="1"/>
</dbReference>
<proteinExistence type="predicted"/>
<dbReference type="PROSITE" id="PS51186">
    <property type="entry name" value="GNAT"/>
    <property type="match status" value="1"/>
</dbReference>
<name>A0ABS0QFQ5_THEVU</name>
<reference evidence="2 3" key="1">
    <citation type="submission" date="2020-12" db="EMBL/GenBank/DDBJ databases">
        <title>WGS of Thermoactinomyces spp.</title>
        <authorList>
            <person name="Cheng K."/>
        </authorList>
    </citation>
    <scope>NUCLEOTIDE SEQUENCE [LARGE SCALE GENOMIC DNA]</scope>
    <source>
        <strain evidence="3">CICC 10650\ACCC 41061</strain>
    </source>
</reference>
<organism evidence="2 3">
    <name type="scientific">Thermoactinomyces vulgaris</name>
    <dbReference type="NCBI Taxonomy" id="2026"/>
    <lineage>
        <taxon>Bacteria</taxon>
        <taxon>Bacillati</taxon>
        <taxon>Bacillota</taxon>
        <taxon>Bacilli</taxon>
        <taxon>Bacillales</taxon>
        <taxon>Thermoactinomycetaceae</taxon>
        <taxon>Thermoactinomyces</taxon>
    </lineage>
</organism>
<dbReference type="InterPro" id="IPR016181">
    <property type="entry name" value="Acyl_CoA_acyltransferase"/>
</dbReference>
<evidence type="ECO:0000259" key="1">
    <source>
        <dbReference type="PROSITE" id="PS51186"/>
    </source>
</evidence>
<dbReference type="Proteomes" id="UP000641910">
    <property type="component" value="Unassembled WGS sequence"/>
</dbReference>
<sequence length="157" mass="17840">MFIIRQAEKKDLFQIRKLLKEVGLNDRGIEEHLDHFFIAELPGGGEGDVSQMVGIVGMEVYPPYGLIRSFVLERAPWNSKVGVHMIQVILSYAEQMGLSRIYLLAGQSTHFFTRLGFVKTGEEHLPEELHQSAHLKQSIHRGQPMVYTCENPTSLPH</sequence>
<evidence type="ECO:0000313" key="2">
    <source>
        <dbReference type="EMBL" id="MBH8588112.1"/>
    </source>
</evidence>
<keyword evidence="3" id="KW-1185">Reference proteome</keyword>
<accession>A0ABS0QFQ5</accession>
<dbReference type="InterPro" id="IPR000182">
    <property type="entry name" value="GNAT_dom"/>
</dbReference>